<feature type="compositionally biased region" description="Polar residues" evidence="1">
    <location>
        <begin position="102"/>
        <end position="114"/>
    </location>
</feature>
<name>A0A8D8AES1_CULPI</name>
<proteinExistence type="predicted"/>
<dbReference type="AlphaFoldDB" id="A0A8D8AES1"/>
<organism evidence="2">
    <name type="scientific">Culex pipiens</name>
    <name type="common">House mosquito</name>
    <dbReference type="NCBI Taxonomy" id="7175"/>
    <lineage>
        <taxon>Eukaryota</taxon>
        <taxon>Metazoa</taxon>
        <taxon>Ecdysozoa</taxon>
        <taxon>Arthropoda</taxon>
        <taxon>Hexapoda</taxon>
        <taxon>Insecta</taxon>
        <taxon>Pterygota</taxon>
        <taxon>Neoptera</taxon>
        <taxon>Endopterygota</taxon>
        <taxon>Diptera</taxon>
        <taxon>Nematocera</taxon>
        <taxon>Culicoidea</taxon>
        <taxon>Culicidae</taxon>
        <taxon>Culicinae</taxon>
        <taxon>Culicini</taxon>
        <taxon>Culex</taxon>
        <taxon>Culex</taxon>
    </lineage>
</organism>
<protein>
    <submittedName>
        <fullName evidence="2">(northern house mosquito) hypothetical protein</fullName>
    </submittedName>
</protein>
<evidence type="ECO:0000313" key="2">
    <source>
        <dbReference type="EMBL" id="CAG6453066.1"/>
    </source>
</evidence>
<feature type="region of interest" description="Disordered" evidence="1">
    <location>
        <begin position="72"/>
        <end position="132"/>
    </location>
</feature>
<accession>A0A8D8AES1</accession>
<evidence type="ECO:0000256" key="1">
    <source>
        <dbReference type="SAM" id="MobiDB-lite"/>
    </source>
</evidence>
<reference evidence="2" key="1">
    <citation type="submission" date="2021-05" db="EMBL/GenBank/DDBJ databases">
        <authorList>
            <person name="Alioto T."/>
            <person name="Alioto T."/>
            <person name="Gomez Garrido J."/>
        </authorList>
    </citation>
    <scope>NUCLEOTIDE SEQUENCE</scope>
</reference>
<sequence length="132" mass="15589">MKCRTKIWMSWPDAEANEQRDELSKVRKGADSEAQGRVNYAQDIRMIYERKLHLSQVIMQINKKVREFIERESHPQTPQVRQNTRARHIQGQPESRPALLAINSQRSSTTSGDQPSDRMLNWKARRTTRFRL</sequence>
<dbReference type="EMBL" id="HBUE01022139">
    <property type="protein sequence ID" value="CAG6453066.1"/>
    <property type="molecule type" value="Transcribed_RNA"/>
</dbReference>
<feature type="compositionally biased region" description="Basic residues" evidence="1">
    <location>
        <begin position="123"/>
        <end position="132"/>
    </location>
</feature>